<dbReference type="Proteomes" id="UP000190961">
    <property type="component" value="Unassembled WGS sequence"/>
</dbReference>
<accession>A0A1T5M2H3</accession>
<protein>
    <submittedName>
        <fullName evidence="3">Type IX secretion system membrane protein, PorP/SprF family</fullName>
    </submittedName>
</protein>
<feature type="compositionally biased region" description="Basic and acidic residues" evidence="1">
    <location>
        <begin position="360"/>
        <end position="370"/>
    </location>
</feature>
<feature type="compositionally biased region" description="Basic and acidic residues" evidence="1">
    <location>
        <begin position="315"/>
        <end position="334"/>
    </location>
</feature>
<organism evidence="3 4">
    <name type="scientific">Ohtaekwangia koreensis</name>
    <dbReference type="NCBI Taxonomy" id="688867"/>
    <lineage>
        <taxon>Bacteria</taxon>
        <taxon>Pseudomonadati</taxon>
        <taxon>Bacteroidota</taxon>
        <taxon>Cytophagia</taxon>
        <taxon>Cytophagales</taxon>
        <taxon>Fulvivirgaceae</taxon>
        <taxon>Ohtaekwangia</taxon>
    </lineage>
</organism>
<name>A0A1T5M2H3_9BACT</name>
<evidence type="ECO:0000256" key="1">
    <source>
        <dbReference type="SAM" id="MobiDB-lite"/>
    </source>
</evidence>
<dbReference type="SUPFAM" id="SSF110997">
    <property type="entry name" value="Sporulation related repeat"/>
    <property type="match status" value="1"/>
</dbReference>
<feature type="signal peptide" evidence="2">
    <location>
        <begin position="1"/>
        <end position="24"/>
    </location>
</feature>
<feature type="region of interest" description="Disordered" evidence="1">
    <location>
        <begin position="315"/>
        <end position="374"/>
    </location>
</feature>
<dbReference type="GO" id="GO:0042834">
    <property type="term" value="F:peptidoglycan binding"/>
    <property type="evidence" value="ECO:0007669"/>
    <property type="project" value="InterPro"/>
</dbReference>
<dbReference type="InterPro" id="IPR019861">
    <property type="entry name" value="PorP/SprF_Bacteroidetes"/>
</dbReference>
<gene>
    <name evidence="3" type="ORF">SAMN05660236_4183</name>
</gene>
<feature type="compositionally biased region" description="Polar residues" evidence="1">
    <location>
        <begin position="337"/>
        <end position="350"/>
    </location>
</feature>
<dbReference type="InterPro" id="IPR036680">
    <property type="entry name" value="SPOR-like_sf"/>
</dbReference>
<dbReference type="STRING" id="688867.SAMN05660236_4183"/>
<feature type="chain" id="PRO_5013250752" evidence="2">
    <location>
        <begin position="25"/>
        <end position="473"/>
    </location>
</feature>
<reference evidence="3 4" key="1">
    <citation type="submission" date="2017-02" db="EMBL/GenBank/DDBJ databases">
        <authorList>
            <person name="Peterson S.W."/>
        </authorList>
    </citation>
    <scope>NUCLEOTIDE SEQUENCE [LARGE SCALE GENOMIC DNA]</scope>
    <source>
        <strain evidence="3 4">DSM 25262</strain>
    </source>
</reference>
<keyword evidence="2" id="KW-0732">Signal</keyword>
<proteinExistence type="predicted"/>
<keyword evidence="4" id="KW-1185">Reference proteome</keyword>
<dbReference type="AlphaFoldDB" id="A0A1T5M2H3"/>
<evidence type="ECO:0000313" key="3">
    <source>
        <dbReference type="EMBL" id="SKC82430.1"/>
    </source>
</evidence>
<dbReference type="OrthoDB" id="978914at2"/>
<evidence type="ECO:0000313" key="4">
    <source>
        <dbReference type="Proteomes" id="UP000190961"/>
    </source>
</evidence>
<dbReference type="NCBIfam" id="TIGR03519">
    <property type="entry name" value="T9SS_PorP_fam"/>
    <property type="match status" value="1"/>
</dbReference>
<dbReference type="RefSeq" id="WP_079688730.1">
    <property type="nucleotide sequence ID" value="NZ_FUZU01000003.1"/>
</dbReference>
<dbReference type="EMBL" id="FUZU01000003">
    <property type="protein sequence ID" value="SKC82430.1"/>
    <property type="molecule type" value="Genomic_DNA"/>
</dbReference>
<sequence length="473" mass="52713">MKRPLPTTALFLLIFLILNQAAFAQNPPVFSQFFANPFQFNPSYAAHQGYAEANVFYRRQWLGIDNTPTVGALNLQTPVGRNVSLGLTAYSDKTVLLTTTSVLATFAYRIRFTQHHNLNFGISGGVGFNSFDFAALEDTNDPALAGITQNNTFVNGQFGVNYQFKNFNIGFALPKLFDSQPNSVSQFNDVKMSKFDNRFGSASYTFKLGSVKVSPYIIYRSLDRAQDQWEGLLHVSIKDVIWIGSSYRDGYGVTGFIGLNLKGLLRIGYAYERATGDISSVADGTHEVYLGARLSHRNREDEIFAMKQEQDSLKAVAKAEKKTAIPPADQKEDSASIADNTPASKVQTQDIAPPNVNAVKTEEQNTKKAPEQTPVVAEAAPAVEAPEETIAEEHALGHYLILGVYQHPDNAKKQLSNLRAKGLVPSILFQAEKKYYYVYVFYSTDRQEVINQWKIIRRQNQYFGAWIYSAVGN</sequence>
<evidence type="ECO:0000256" key="2">
    <source>
        <dbReference type="SAM" id="SignalP"/>
    </source>
</evidence>
<dbReference type="Pfam" id="PF11751">
    <property type="entry name" value="PorP_SprF"/>
    <property type="match status" value="1"/>
</dbReference>